<protein>
    <recommendedName>
        <fullName evidence="5">SH3 domain-containing protein</fullName>
    </recommendedName>
</protein>
<evidence type="ECO:0000256" key="1">
    <source>
        <dbReference type="SAM" id="MobiDB-lite"/>
    </source>
</evidence>
<reference evidence="3 4" key="1">
    <citation type="journal article" date="2019" name="Int. J. Syst. Evol. Microbiol.">
        <title>The Global Catalogue of Microorganisms (GCM) 10K type strain sequencing project: providing services to taxonomists for standard genome sequencing and annotation.</title>
        <authorList>
            <consortium name="The Broad Institute Genomics Platform"/>
            <consortium name="The Broad Institute Genome Sequencing Center for Infectious Disease"/>
            <person name="Wu L."/>
            <person name="Ma J."/>
        </authorList>
    </citation>
    <scope>NUCLEOTIDE SEQUENCE [LARGE SCALE GENOMIC DNA]</scope>
    <source>
        <strain evidence="3 4">JCM 8201</strain>
    </source>
</reference>
<evidence type="ECO:0000313" key="4">
    <source>
        <dbReference type="Proteomes" id="UP001501842"/>
    </source>
</evidence>
<evidence type="ECO:0000256" key="2">
    <source>
        <dbReference type="SAM" id="SignalP"/>
    </source>
</evidence>
<proteinExistence type="predicted"/>
<comment type="caution">
    <text evidence="3">The sequence shown here is derived from an EMBL/GenBank/DDBJ whole genome shotgun (WGS) entry which is preliminary data.</text>
</comment>
<organism evidence="3 4">
    <name type="scientific">Actinocorallia aurantiaca</name>
    <dbReference type="NCBI Taxonomy" id="46204"/>
    <lineage>
        <taxon>Bacteria</taxon>
        <taxon>Bacillati</taxon>
        <taxon>Actinomycetota</taxon>
        <taxon>Actinomycetes</taxon>
        <taxon>Streptosporangiales</taxon>
        <taxon>Thermomonosporaceae</taxon>
        <taxon>Actinocorallia</taxon>
    </lineage>
</organism>
<evidence type="ECO:0008006" key="5">
    <source>
        <dbReference type="Google" id="ProtNLM"/>
    </source>
</evidence>
<accession>A0ABN3U5F9</accession>
<dbReference type="EMBL" id="BAAATZ010000006">
    <property type="protein sequence ID" value="GAA2723988.1"/>
    <property type="molecule type" value="Genomic_DNA"/>
</dbReference>
<dbReference type="Proteomes" id="UP001501842">
    <property type="component" value="Unassembled WGS sequence"/>
</dbReference>
<feature type="chain" id="PRO_5047003293" description="SH3 domain-containing protein" evidence="2">
    <location>
        <begin position="32"/>
        <end position="346"/>
    </location>
</feature>
<sequence>MSFLEKLGLSGLVSAVSVAVLSASLVSGAVADPLPADASPAATEQNADRRAVGKPETRRVLQLRYKITKPCLIYYNHPGRTVGSNPSWTFRPGKGKKPTTIKWRYNADTRWAVVSVGGKGYPHWGYTDRRPGHTCLGASIRQPATVTRNAATGKWTVPFTYYPAGRPVLKRIGEGRSNRASSGWLRVDQRPASTRIARRGVVTDENATLRDRVNFVIGNVPAGTAVDVSSEKRSGGHWTKVRFPAIKGWGYIETRALPAKASSAAVVVPPVAPAPVQACHWKVVWPTAGVYPAPARTTPVKTKHSGDVVGQSCATSHNAAESEVYVQVHLAEGGTGWMRRKALRPV</sequence>
<feature type="region of interest" description="Disordered" evidence="1">
    <location>
        <begin position="36"/>
        <end position="55"/>
    </location>
</feature>
<name>A0ABN3U5F9_9ACTN</name>
<feature type="signal peptide" evidence="2">
    <location>
        <begin position="1"/>
        <end position="31"/>
    </location>
</feature>
<gene>
    <name evidence="3" type="ORF">GCM10010439_20590</name>
</gene>
<keyword evidence="4" id="KW-1185">Reference proteome</keyword>
<keyword evidence="2" id="KW-0732">Signal</keyword>
<feature type="compositionally biased region" description="Basic and acidic residues" evidence="1">
    <location>
        <begin position="46"/>
        <end position="55"/>
    </location>
</feature>
<evidence type="ECO:0000313" key="3">
    <source>
        <dbReference type="EMBL" id="GAA2723988.1"/>
    </source>
</evidence>